<keyword evidence="3" id="KW-1185">Reference proteome</keyword>
<comment type="caution">
    <text evidence="2">The sequence shown here is derived from an EMBL/GenBank/DDBJ whole genome shotgun (WGS) entry which is preliminary data.</text>
</comment>
<dbReference type="OrthoDB" id="5168860at2"/>
<feature type="compositionally biased region" description="Basic and acidic residues" evidence="1">
    <location>
        <begin position="786"/>
        <end position="799"/>
    </location>
</feature>
<feature type="compositionally biased region" description="Basic and acidic residues" evidence="1">
    <location>
        <begin position="349"/>
        <end position="425"/>
    </location>
</feature>
<feature type="region of interest" description="Disordered" evidence="1">
    <location>
        <begin position="785"/>
        <end position="820"/>
    </location>
</feature>
<feature type="compositionally biased region" description="Low complexity" evidence="1">
    <location>
        <begin position="510"/>
        <end position="520"/>
    </location>
</feature>
<dbReference type="Proteomes" id="UP000315677">
    <property type="component" value="Unassembled WGS sequence"/>
</dbReference>
<feature type="compositionally biased region" description="Basic and acidic residues" evidence="1">
    <location>
        <begin position="551"/>
        <end position="586"/>
    </location>
</feature>
<feature type="compositionally biased region" description="Basic and acidic residues" evidence="1">
    <location>
        <begin position="84"/>
        <end position="94"/>
    </location>
</feature>
<evidence type="ECO:0000313" key="2">
    <source>
        <dbReference type="EMBL" id="TQM15925.1"/>
    </source>
</evidence>
<protein>
    <submittedName>
        <fullName evidence="2">Uncharacterized protein</fullName>
    </submittedName>
</protein>
<evidence type="ECO:0000313" key="3">
    <source>
        <dbReference type="Proteomes" id="UP000315677"/>
    </source>
</evidence>
<feature type="compositionally biased region" description="Acidic residues" evidence="1">
    <location>
        <begin position="426"/>
        <end position="448"/>
    </location>
</feature>
<feature type="compositionally biased region" description="Acidic residues" evidence="1">
    <location>
        <begin position="695"/>
        <end position="706"/>
    </location>
</feature>
<dbReference type="EMBL" id="VFPA01000001">
    <property type="protein sequence ID" value="TQM15925.1"/>
    <property type="molecule type" value="Genomic_DNA"/>
</dbReference>
<feature type="compositionally biased region" description="Pro residues" evidence="1">
    <location>
        <begin position="535"/>
        <end position="545"/>
    </location>
</feature>
<feature type="region of interest" description="Disordered" evidence="1">
    <location>
        <begin position="77"/>
        <end position="101"/>
    </location>
</feature>
<dbReference type="RefSeq" id="WP_142052438.1">
    <property type="nucleotide sequence ID" value="NZ_VFPA01000001.1"/>
</dbReference>
<proteinExistence type="predicted"/>
<gene>
    <name evidence="2" type="ORF">FB558_2722</name>
</gene>
<reference evidence="2 3" key="1">
    <citation type="submission" date="2019-06" db="EMBL/GenBank/DDBJ databases">
        <title>Sequencing the genomes of 1000 actinobacteria strains.</title>
        <authorList>
            <person name="Klenk H.-P."/>
        </authorList>
    </citation>
    <scope>NUCLEOTIDE SEQUENCE [LARGE SCALE GENOMIC DNA]</scope>
    <source>
        <strain evidence="2 3">DSM 45301</strain>
    </source>
</reference>
<name>A0A543E2U0_9PSEU</name>
<accession>A0A543E2U0</accession>
<evidence type="ECO:0000256" key="1">
    <source>
        <dbReference type="SAM" id="MobiDB-lite"/>
    </source>
</evidence>
<organism evidence="2 3">
    <name type="scientific">Pseudonocardia kunmingensis</name>
    <dbReference type="NCBI Taxonomy" id="630975"/>
    <lineage>
        <taxon>Bacteria</taxon>
        <taxon>Bacillati</taxon>
        <taxon>Actinomycetota</taxon>
        <taxon>Actinomycetes</taxon>
        <taxon>Pseudonocardiales</taxon>
        <taxon>Pseudonocardiaceae</taxon>
        <taxon>Pseudonocardia</taxon>
    </lineage>
</organism>
<feature type="region of interest" description="Disordered" evidence="1">
    <location>
        <begin position="197"/>
        <end position="768"/>
    </location>
</feature>
<feature type="compositionally biased region" description="Low complexity" evidence="1">
    <location>
        <begin position="602"/>
        <end position="616"/>
    </location>
</feature>
<dbReference type="AlphaFoldDB" id="A0A543E2U0"/>
<feature type="compositionally biased region" description="Basic and acidic residues" evidence="1">
    <location>
        <begin position="257"/>
        <end position="269"/>
    </location>
</feature>
<feature type="compositionally biased region" description="Pro residues" evidence="1">
    <location>
        <begin position="478"/>
        <end position="492"/>
    </location>
</feature>
<feature type="compositionally biased region" description="Basic and acidic residues" evidence="1">
    <location>
        <begin position="707"/>
        <end position="750"/>
    </location>
</feature>
<feature type="compositionally biased region" description="Basic and acidic residues" evidence="1">
    <location>
        <begin position="449"/>
        <end position="467"/>
    </location>
</feature>
<sequence length="820" mass="88025">MEDRTSQGTTHDLLLALAGRVDDDLLTWARELVAVGEDARAVEMLTASLVAARAVLPAPLRAALVAAARVARTDLGPAEALPAPHDEDGTEHRFTAPGDDDPVAAAVRGLPARTLTGCRVLLTRRVTPAGTAPGPLPHPVVLVQLPAAARPPDVLAYQLAAVLERAGTPASVEVLTASGPLSDYHAAALDNAVTLRTDGAGTDAGEEPALPATAGEPAAPQDDAETTAVLPTTPPTPAPVQERHALAPQPDRTPTPWHRDTPAAQEPRRAPSPRPGAEEVAGTQRLDRFTPAEQNGHRPGGGLSGDDRPVPARRAPEPGSPWDGHRIDGAPDEDVLAPVHPVDGDDADHDGPLDDHHEAPRDDHRDEAWHDLRDGSRDDRRGDPTDGSHDDRPAERGGDRHLRGVDGYRDDLPAAFRNGDRRGDESGEDEGGDGEYSDGEYGDEDDLADDIRDDRRDDIRHDRRVEEPPPGAEDEDPAGPPAPHPLAPPRPVPMRDDSRPAPRPAPTTRPRPTVTPISRAPVPPPIPLVRRTGPHPAPRPLPVTEPRPAVHRLDDDRDQAPPADVQDRAPRPPRKPDPQPERRETPAFDSLNDPFNGPLHQPLLAPLLDPTALDDPLGPEPGRPAPAAEAEPAGDDDWSEEWLSGTWAMAPSALDERPDRGVQGPGTTDEDGDARGEPPPRPAPRPAPRHRFTDDQDALEDDLDEDVPSRADDRDRADEDDDRRPDDRHADDEHPDGEGDDRAEPHDRAGTRPAGQRPELGLRPESLARLSDADRQLLARLQAELVEGRKPRIGRRPDLARGAAPRTNGSRRSAPPDLAG</sequence>
<feature type="compositionally biased region" description="Basic and acidic residues" evidence="1">
    <location>
        <begin position="305"/>
        <end position="316"/>
    </location>
</feature>